<dbReference type="AlphaFoldDB" id="A0A0E2B882"/>
<reference evidence="1 2" key="1">
    <citation type="submission" date="2012-10" db="EMBL/GenBank/DDBJ databases">
        <authorList>
            <person name="Harkins D.M."/>
            <person name="Durkin A.S."/>
            <person name="Brinkac L.M."/>
            <person name="Selengut J.D."/>
            <person name="Sanka R."/>
            <person name="DePew J."/>
            <person name="Purushe J."/>
            <person name="Peacock S.J."/>
            <person name="Thaipadungpanit J."/>
            <person name="Wuthiekanun V.W."/>
            <person name="Day N.P."/>
            <person name="Vinetz J.M."/>
            <person name="Sutton G.G."/>
            <person name="Nelson W.C."/>
            <person name="Fouts D.E."/>
        </authorList>
    </citation>
    <scope>NUCLEOTIDE SEQUENCE [LARGE SCALE GENOMIC DNA]</scope>
    <source>
        <strain evidence="1 2">H1</strain>
    </source>
</reference>
<organism evidence="1 2">
    <name type="scientific">Leptospira kirschneri str. H1</name>
    <dbReference type="NCBI Taxonomy" id="1049966"/>
    <lineage>
        <taxon>Bacteria</taxon>
        <taxon>Pseudomonadati</taxon>
        <taxon>Spirochaetota</taxon>
        <taxon>Spirochaetia</taxon>
        <taxon>Leptospirales</taxon>
        <taxon>Leptospiraceae</taxon>
        <taxon>Leptospira</taxon>
    </lineage>
</organism>
<proteinExistence type="predicted"/>
<dbReference type="EMBL" id="AHMY02000074">
    <property type="protein sequence ID" value="EKO13308.1"/>
    <property type="molecule type" value="Genomic_DNA"/>
</dbReference>
<gene>
    <name evidence="1" type="ORF">LEP1GSC081_2123</name>
</gene>
<comment type="caution">
    <text evidence="1">The sequence shown here is derived from an EMBL/GenBank/DDBJ whole genome shotgun (WGS) entry which is preliminary data.</text>
</comment>
<dbReference type="Proteomes" id="UP000006253">
    <property type="component" value="Unassembled WGS sequence"/>
</dbReference>
<protein>
    <submittedName>
        <fullName evidence="1">Uncharacterized protein</fullName>
    </submittedName>
</protein>
<sequence>MPKFSYIEVKWIFAINSYYEIDNGRWFEKTTKIYNYYSNA</sequence>
<accession>A0A0E2B882</accession>
<evidence type="ECO:0000313" key="2">
    <source>
        <dbReference type="Proteomes" id="UP000006253"/>
    </source>
</evidence>
<name>A0A0E2B882_9LEPT</name>
<evidence type="ECO:0000313" key="1">
    <source>
        <dbReference type="EMBL" id="EKO13308.1"/>
    </source>
</evidence>